<dbReference type="InterPro" id="IPR036425">
    <property type="entry name" value="MoaB/Mog-like_dom_sf"/>
</dbReference>
<keyword evidence="5 11" id="KW-0500">Molybdenum</keyword>
<evidence type="ECO:0000313" key="13">
    <source>
        <dbReference type="EMBL" id="PZF77005.1"/>
    </source>
</evidence>
<dbReference type="RefSeq" id="WP_111198583.1">
    <property type="nucleotide sequence ID" value="NZ_QKVK01000004.1"/>
</dbReference>
<dbReference type="NCBIfam" id="TIGR00177">
    <property type="entry name" value="molyb_syn"/>
    <property type="match status" value="1"/>
</dbReference>
<dbReference type="Gene3D" id="2.40.340.10">
    <property type="entry name" value="MoeA, C-terminal, domain IV"/>
    <property type="match status" value="1"/>
</dbReference>
<dbReference type="Proteomes" id="UP000248795">
    <property type="component" value="Unassembled WGS sequence"/>
</dbReference>
<evidence type="ECO:0000256" key="9">
    <source>
        <dbReference type="ARBA" id="ARBA00023150"/>
    </source>
</evidence>
<dbReference type="NCBIfam" id="NF045515">
    <property type="entry name" value="Glp_gephyrin"/>
    <property type="match status" value="1"/>
</dbReference>
<comment type="similarity">
    <text evidence="4 11">Belongs to the MoeA family.</text>
</comment>
<keyword evidence="14" id="KW-1185">Reference proteome</keyword>
<dbReference type="PANTHER" id="PTHR10192:SF5">
    <property type="entry name" value="GEPHYRIN"/>
    <property type="match status" value="1"/>
</dbReference>
<dbReference type="Pfam" id="PF03453">
    <property type="entry name" value="MoeA_N"/>
    <property type="match status" value="1"/>
</dbReference>
<dbReference type="FunFam" id="2.170.190.11:FF:000001">
    <property type="entry name" value="Molybdopterin molybdenumtransferase"/>
    <property type="match status" value="1"/>
</dbReference>
<dbReference type="Gene3D" id="3.90.105.10">
    <property type="entry name" value="Molybdopterin biosynthesis moea protein, domain 2"/>
    <property type="match status" value="1"/>
</dbReference>
<dbReference type="GO" id="GO:0005829">
    <property type="term" value="C:cytosol"/>
    <property type="evidence" value="ECO:0007669"/>
    <property type="project" value="TreeGrafter"/>
</dbReference>
<organism evidence="13 14">
    <name type="scientific">Aestuariivirga litoralis</name>
    <dbReference type="NCBI Taxonomy" id="2650924"/>
    <lineage>
        <taxon>Bacteria</taxon>
        <taxon>Pseudomonadati</taxon>
        <taxon>Pseudomonadota</taxon>
        <taxon>Alphaproteobacteria</taxon>
        <taxon>Hyphomicrobiales</taxon>
        <taxon>Aestuariivirgaceae</taxon>
        <taxon>Aestuariivirga</taxon>
    </lineage>
</organism>
<evidence type="ECO:0000259" key="12">
    <source>
        <dbReference type="SMART" id="SM00852"/>
    </source>
</evidence>
<evidence type="ECO:0000256" key="3">
    <source>
        <dbReference type="ARBA" id="ARBA00005046"/>
    </source>
</evidence>
<evidence type="ECO:0000256" key="2">
    <source>
        <dbReference type="ARBA" id="ARBA00002901"/>
    </source>
</evidence>
<name>A0A2W2ANJ3_9HYPH</name>
<comment type="caution">
    <text evidence="13">The sequence shown here is derived from an EMBL/GenBank/DDBJ whole genome shotgun (WGS) entry which is preliminary data.</text>
</comment>
<dbReference type="InterPro" id="IPR001453">
    <property type="entry name" value="MoaB/Mog_dom"/>
</dbReference>
<evidence type="ECO:0000256" key="8">
    <source>
        <dbReference type="ARBA" id="ARBA00022842"/>
    </source>
</evidence>
<dbReference type="SUPFAM" id="SSF63882">
    <property type="entry name" value="MoeA N-terminal region -like"/>
    <property type="match status" value="1"/>
</dbReference>
<accession>A0A2W2ANJ3</accession>
<dbReference type="InterPro" id="IPR038987">
    <property type="entry name" value="MoeA-like"/>
</dbReference>
<dbReference type="UniPathway" id="UPA00344"/>
<evidence type="ECO:0000313" key="14">
    <source>
        <dbReference type="Proteomes" id="UP000248795"/>
    </source>
</evidence>
<feature type="domain" description="MoaB/Mog" evidence="12">
    <location>
        <begin position="177"/>
        <end position="314"/>
    </location>
</feature>
<comment type="cofactor">
    <cofactor evidence="1 11">
        <name>Mg(2+)</name>
        <dbReference type="ChEBI" id="CHEBI:18420"/>
    </cofactor>
</comment>
<dbReference type="InterPro" id="IPR036688">
    <property type="entry name" value="MoeA_C_domain_IV_sf"/>
</dbReference>
<proteinExistence type="inferred from homology"/>
<comment type="pathway">
    <text evidence="3 11">Cofactor biosynthesis; molybdopterin biosynthesis.</text>
</comment>
<comment type="catalytic activity">
    <reaction evidence="10">
        <text>adenylyl-molybdopterin + molybdate = Mo-molybdopterin + AMP + H(+)</text>
        <dbReference type="Rhea" id="RHEA:35047"/>
        <dbReference type="ChEBI" id="CHEBI:15378"/>
        <dbReference type="ChEBI" id="CHEBI:36264"/>
        <dbReference type="ChEBI" id="CHEBI:62727"/>
        <dbReference type="ChEBI" id="CHEBI:71302"/>
        <dbReference type="ChEBI" id="CHEBI:456215"/>
        <dbReference type="EC" id="2.10.1.1"/>
    </reaction>
</comment>
<reference evidence="14" key="1">
    <citation type="submission" date="2018-06" db="EMBL/GenBank/DDBJ databases">
        <title>Aestuariibacter litoralis strain KCTC 52945T.</title>
        <authorList>
            <person name="Li X."/>
            <person name="Salam N."/>
            <person name="Li J.-L."/>
            <person name="Chen Y.-M."/>
            <person name="Yang Z.-W."/>
            <person name="Zhang L.-Y."/>
            <person name="Han M.-X."/>
            <person name="Xiao M."/>
            <person name="Li W.-J."/>
        </authorList>
    </citation>
    <scope>NUCLEOTIDE SEQUENCE [LARGE SCALE GENOMIC DNA]</scope>
    <source>
        <strain evidence="14">KCTC 52945</strain>
    </source>
</reference>
<comment type="function">
    <text evidence="2 11">Catalyzes the insertion of molybdate into adenylated molybdopterin with the concomitant release of AMP.</text>
</comment>
<dbReference type="FunFam" id="3.40.980.10:FF:000004">
    <property type="entry name" value="Molybdopterin molybdenumtransferase"/>
    <property type="match status" value="1"/>
</dbReference>
<dbReference type="GO" id="GO:0061599">
    <property type="term" value="F:molybdopterin molybdotransferase activity"/>
    <property type="evidence" value="ECO:0007669"/>
    <property type="project" value="UniProtKB-UniRule"/>
</dbReference>
<evidence type="ECO:0000256" key="5">
    <source>
        <dbReference type="ARBA" id="ARBA00022505"/>
    </source>
</evidence>
<evidence type="ECO:0000256" key="4">
    <source>
        <dbReference type="ARBA" id="ARBA00010763"/>
    </source>
</evidence>
<dbReference type="GO" id="GO:0046872">
    <property type="term" value="F:metal ion binding"/>
    <property type="evidence" value="ECO:0007669"/>
    <property type="project" value="UniProtKB-UniRule"/>
</dbReference>
<dbReference type="Gene3D" id="3.40.980.10">
    <property type="entry name" value="MoaB/Mog-like domain"/>
    <property type="match status" value="1"/>
</dbReference>
<dbReference type="Pfam" id="PF00994">
    <property type="entry name" value="MoCF_biosynth"/>
    <property type="match status" value="1"/>
</dbReference>
<dbReference type="AlphaFoldDB" id="A0A2W2ANJ3"/>
<keyword evidence="8 11" id="KW-0460">Magnesium</keyword>
<keyword evidence="9 11" id="KW-0501">Molybdenum cofactor biosynthesis</keyword>
<dbReference type="InterPro" id="IPR036135">
    <property type="entry name" value="MoeA_linker/N_sf"/>
</dbReference>
<dbReference type="EMBL" id="QKVK01000004">
    <property type="protein sequence ID" value="PZF77005.1"/>
    <property type="molecule type" value="Genomic_DNA"/>
</dbReference>
<evidence type="ECO:0000256" key="6">
    <source>
        <dbReference type="ARBA" id="ARBA00022679"/>
    </source>
</evidence>
<keyword evidence="6 11" id="KW-0808">Transferase</keyword>
<gene>
    <name evidence="13" type="ORF">DK847_11205</name>
</gene>
<dbReference type="GO" id="GO:0006777">
    <property type="term" value="P:Mo-molybdopterin cofactor biosynthetic process"/>
    <property type="evidence" value="ECO:0007669"/>
    <property type="project" value="UniProtKB-UniRule"/>
</dbReference>
<dbReference type="SUPFAM" id="SSF63867">
    <property type="entry name" value="MoeA C-terminal domain-like"/>
    <property type="match status" value="1"/>
</dbReference>
<sequence length="400" mass="42144">MALIPVEEARARILKGVNPLPAEDVTLEQTLGRVLAKPLKAVRNQPPFNASAMDGYAVIAADVANTPATLKLIGLSAAGHAFKGAVKPGQCVRIFTGAPVPKGADAVVIQENTEASGKAVTVLQPVKPEQNIRFAGLDFRKGDALLPAGLTLGARDIGLAAAANAPTLAVRRRPVVALIATGDELVLPGGKPRADQIVSSNSHALAAMAQHLGARVMNLGIVPDNLKATERAIARAATTDILVTTGGASVGDHDYVQEALKNSGVAIDFWKIAMRPGKPFMYGRRRGQHVLGLPGNPVSSLVCARLFLKPLIDALLGLPAGDDLVEARLGASMKENDSRQDYVRARLVETSDGYRTATPFAVQDSSMQRTFREAEALIVRPPRAPVASAGDVVKILRLDF</sequence>
<evidence type="ECO:0000256" key="1">
    <source>
        <dbReference type="ARBA" id="ARBA00001946"/>
    </source>
</evidence>
<dbReference type="Gene3D" id="2.170.190.11">
    <property type="entry name" value="Molybdopterin biosynthesis moea protein, domain 3"/>
    <property type="match status" value="1"/>
</dbReference>
<dbReference type="SUPFAM" id="SSF53218">
    <property type="entry name" value="Molybdenum cofactor biosynthesis proteins"/>
    <property type="match status" value="1"/>
</dbReference>
<evidence type="ECO:0000256" key="11">
    <source>
        <dbReference type="RuleBase" id="RU365090"/>
    </source>
</evidence>
<dbReference type="PANTHER" id="PTHR10192">
    <property type="entry name" value="MOLYBDOPTERIN BIOSYNTHESIS PROTEIN"/>
    <property type="match status" value="1"/>
</dbReference>
<dbReference type="InterPro" id="IPR005110">
    <property type="entry name" value="MoeA_linker/N"/>
</dbReference>
<protein>
    <recommendedName>
        <fullName evidence="11">Molybdopterin molybdenumtransferase</fullName>
        <ecNumber evidence="11">2.10.1.1</ecNumber>
    </recommendedName>
</protein>
<evidence type="ECO:0000256" key="7">
    <source>
        <dbReference type="ARBA" id="ARBA00022723"/>
    </source>
</evidence>
<keyword evidence="7 11" id="KW-0479">Metal-binding</keyword>
<dbReference type="InterPro" id="IPR005111">
    <property type="entry name" value="MoeA_C_domain_IV"/>
</dbReference>
<dbReference type="SMART" id="SM00852">
    <property type="entry name" value="MoCF_biosynth"/>
    <property type="match status" value="1"/>
</dbReference>
<dbReference type="EC" id="2.10.1.1" evidence="11"/>
<dbReference type="CDD" id="cd00887">
    <property type="entry name" value="MoeA"/>
    <property type="match status" value="1"/>
</dbReference>
<dbReference type="Pfam" id="PF03454">
    <property type="entry name" value="MoeA_C"/>
    <property type="match status" value="1"/>
</dbReference>
<evidence type="ECO:0000256" key="10">
    <source>
        <dbReference type="ARBA" id="ARBA00047317"/>
    </source>
</evidence>